<reference evidence="1" key="1">
    <citation type="submission" date="2022-01" db="EMBL/GenBank/DDBJ databases">
        <authorList>
            <person name="Braso-Vives M."/>
        </authorList>
    </citation>
    <scope>NUCLEOTIDE SEQUENCE</scope>
</reference>
<dbReference type="AlphaFoldDB" id="A0A8J9VDG4"/>
<evidence type="ECO:0000313" key="2">
    <source>
        <dbReference type="Proteomes" id="UP000838412"/>
    </source>
</evidence>
<dbReference type="Proteomes" id="UP000838412">
    <property type="component" value="Chromosome 10"/>
</dbReference>
<proteinExistence type="predicted"/>
<dbReference type="OrthoDB" id="10517270at2759"/>
<name>A0A8J9VDG4_BRALA</name>
<sequence length="87" mass="9607">MFSSSNAVLLQAAVSGYDERKTSKHRRKNRNNYKKTAHLSAEHCTVVGVSDKENLTGAMEGSENSRGRRNTFLHAMQNVLKVLGASN</sequence>
<organism evidence="1 2">
    <name type="scientific">Branchiostoma lanceolatum</name>
    <name type="common">Common lancelet</name>
    <name type="synonym">Amphioxus lanceolatum</name>
    <dbReference type="NCBI Taxonomy" id="7740"/>
    <lineage>
        <taxon>Eukaryota</taxon>
        <taxon>Metazoa</taxon>
        <taxon>Chordata</taxon>
        <taxon>Cephalochordata</taxon>
        <taxon>Leptocardii</taxon>
        <taxon>Amphioxiformes</taxon>
        <taxon>Branchiostomatidae</taxon>
        <taxon>Branchiostoma</taxon>
    </lineage>
</organism>
<keyword evidence="2" id="KW-1185">Reference proteome</keyword>
<accession>A0A8J9VDG4</accession>
<dbReference type="EMBL" id="OV696695">
    <property type="protein sequence ID" value="CAH1238147.1"/>
    <property type="molecule type" value="Genomic_DNA"/>
</dbReference>
<gene>
    <name evidence="1" type="primary">Hypp5529</name>
    <name evidence="1" type="ORF">BLAG_LOCUS2860</name>
</gene>
<protein>
    <submittedName>
        <fullName evidence="1">Hypp5529 protein</fullName>
    </submittedName>
</protein>
<evidence type="ECO:0000313" key="1">
    <source>
        <dbReference type="EMBL" id="CAH1238147.1"/>
    </source>
</evidence>
<dbReference type="PROSITE" id="PS50096">
    <property type="entry name" value="IQ"/>
    <property type="match status" value="1"/>
</dbReference>